<evidence type="ECO:0000313" key="2">
    <source>
        <dbReference type="Proteomes" id="UP000823941"/>
    </source>
</evidence>
<gene>
    <name evidence="1" type="ORF">JYU34_015567</name>
</gene>
<comment type="caution">
    <text evidence="1">The sequence shown here is derived from an EMBL/GenBank/DDBJ whole genome shotgun (WGS) entry which is preliminary data.</text>
</comment>
<protein>
    <submittedName>
        <fullName evidence="1">Uncharacterized protein</fullName>
    </submittedName>
</protein>
<proteinExistence type="predicted"/>
<organism evidence="1 2">
    <name type="scientific">Plutella xylostella</name>
    <name type="common">Diamondback moth</name>
    <name type="synonym">Plutella maculipennis</name>
    <dbReference type="NCBI Taxonomy" id="51655"/>
    <lineage>
        <taxon>Eukaryota</taxon>
        <taxon>Metazoa</taxon>
        <taxon>Ecdysozoa</taxon>
        <taxon>Arthropoda</taxon>
        <taxon>Hexapoda</taxon>
        <taxon>Insecta</taxon>
        <taxon>Pterygota</taxon>
        <taxon>Neoptera</taxon>
        <taxon>Endopterygota</taxon>
        <taxon>Lepidoptera</taxon>
        <taxon>Glossata</taxon>
        <taxon>Ditrysia</taxon>
        <taxon>Yponomeutoidea</taxon>
        <taxon>Plutellidae</taxon>
        <taxon>Plutella</taxon>
    </lineage>
</organism>
<accession>A0ABQ7Q472</accession>
<reference evidence="1 2" key="1">
    <citation type="submission" date="2021-06" db="EMBL/GenBank/DDBJ databases">
        <title>A haploid diamondback moth (Plutella xylostella L.) genome assembly resolves 31 chromosomes and identifies a diamide resistance mutation.</title>
        <authorList>
            <person name="Ward C.M."/>
            <person name="Perry K.D."/>
            <person name="Baker G."/>
            <person name="Powis K."/>
            <person name="Heckel D.G."/>
            <person name="Baxter S.W."/>
        </authorList>
    </citation>
    <scope>NUCLEOTIDE SEQUENCE [LARGE SCALE GENOMIC DNA]</scope>
    <source>
        <strain evidence="1 2">LV</strain>
        <tissue evidence="1">Single pupa</tissue>
    </source>
</reference>
<sequence length="165" mass="18888">MQEISESLCVELVKLCQSAEENDLYTRSSAFDEDLYNLCEDAENAFAQEAQNKRVIKNESSPNNIEESESGVKPPIASPCESLFRIQEMLLKNITANQKEILQLNSNIENSISFLTSLNVEFYKKIDSLENKVKEDRKRICLLEAKIEEMQSNKKSDCEIKTEPK</sequence>
<dbReference type="EMBL" id="JAHIBW010000021">
    <property type="protein sequence ID" value="KAG7300040.1"/>
    <property type="molecule type" value="Genomic_DNA"/>
</dbReference>
<dbReference type="Proteomes" id="UP000823941">
    <property type="component" value="Chromosome 21"/>
</dbReference>
<evidence type="ECO:0000313" key="1">
    <source>
        <dbReference type="EMBL" id="KAG7300040.1"/>
    </source>
</evidence>
<keyword evidence="2" id="KW-1185">Reference proteome</keyword>
<name>A0ABQ7Q472_PLUXY</name>